<dbReference type="EMBL" id="CP108318">
    <property type="protein sequence ID" value="WTW66747.1"/>
    <property type="molecule type" value="Genomic_DNA"/>
</dbReference>
<sequence>MISDEANTSMYASIANCTSGVPAPNEADILGTAVLMMELSADTMKRLRYAVPTTPMVRGIIFGLLAVRDTWFSIFSKACGRPLTRKSTAPTKCTCRAAESRIVAVLRRGDGEEDAGRLSG</sequence>
<proteinExistence type="predicted"/>
<accession>A0AAU2VH05</accession>
<dbReference type="AlphaFoldDB" id="A0AAU2VH05"/>
<name>A0AAU2VH05_9ACTN</name>
<evidence type="ECO:0000313" key="1">
    <source>
        <dbReference type="EMBL" id="WTW66747.1"/>
    </source>
</evidence>
<protein>
    <submittedName>
        <fullName evidence="1">Uncharacterized protein</fullName>
    </submittedName>
</protein>
<organism evidence="1">
    <name type="scientific">Streptomyces sp. NBC_00003</name>
    <dbReference type="NCBI Taxonomy" id="2903608"/>
    <lineage>
        <taxon>Bacteria</taxon>
        <taxon>Bacillati</taxon>
        <taxon>Actinomycetota</taxon>
        <taxon>Actinomycetes</taxon>
        <taxon>Kitasatosporales</taxon>
        <taxon>Streptomycetaceae</taxon>
        <taxon>Streptomyces</taxon>
    </lineage>
</organism>
<reference evidence="1" key="1">
    <citation type="submission" date="2022-10" db="EMBL/GenBank/DDBJ databases">
        <title>The complete genomes of actinobacterial strains from the NBC collection.</title>
        <authorList>
            <person name="Joergensen T.S."/>
            <person name="Alvarez Arevalo M."/>
            <person name="Sterndorff E.B."/>
            <person name="Faurdal D."/>
            <person name="Vuksanovic O."/>
            <person name="Mourched A.-S."/>
            <person name="Charusanti P."/>
            <person name="Shaw S."/>
            <person name="Blin K."/>
            <person name="Weber T."/>
        </authorList>
    </citation>
    <scope>NUCLEOTIDE SEQUENCE</scope>
    <source>
        <strain evidence="1">NBC_00003</strain>
    </source>
</reference>
<gene>
    <name evidence="1" type="ORF">OG549_06425</name>
</gene>